<evidence type="ECO:0000256" key="1">
    <source>
        <dbReference type="SAM" id="SignalP"/>
    </source>
</evidence>
<keyword evidence="1" id="KW-0732">Signal</keyword>
<proteinExistence type="predicted"/>
<dbReference type="WBParaSite" id="L893_g16891.t1">
    <property type="protein sequence ID" value="L893_g16891.t1"/>
    <property type="gene ID" value="L893_g16891"/>
</dbReference>
<feature type="chain" id="PRO_5009312229" evidence="1">
    <location>
        <begin position="20"/>
        <end position="80"/>
    </location>
</feature>
<feature type="signal peptide" evidence="1">
    <location>
        <begin position="1"/>
        <end position="19"/>
    </location>
</feature>
<sequence>MLVKACLLWLCVLIATVISIPMKEYSSIDKFGNVEDLNEVERSGDDYVRLGMRRPQRDRFMTLRLRQPYELFRPSGYRIY</sequence>
<reference evidence="3" key="1">
    <citation type="submission" date="2016-11" db="UniProtKB">
        <authorList>
            <consortium name="WormBaseParasite"/>
        </authorList>
    </citation>
    <scope>IDENTIFICATION</scope>
</reference>
<organism evidence="2 3">
    <name type="scientific">Steinernema glaseri</name>
    <dbReference type="NCBI Taxonomy" id="37863"/>
    <lineage>
        <taxon>Eukaryota</taxon>
        <taxon>Metazoa</taxon>
        <taxon>Ecdysozoa</taxon>
        <taxon>Nematoda</taxon>
        <taxon>Chromadorea</taxon>
        <taxon>Rhabditida</taxon>
        <taxon>Tylenchina</taxon>
        <taxon>Panagrolaimomorpha</taxon>
        <taxon>Strongyloidoidea</taxon>
        <taxon>Steinernematidae</taxon>
        <taxon>Steinernema</taxon>
    </lineage>
</organism>
<name>A0A1I7YIY6_9BILA</name>
<keyword evidence="2" id="KW-1185">Reference proteome</keyword>
<dbReference type="AlphaFoldDB" id="A0A1I7YIY6"/>
<evidence type="ECO:0000313" key="3">
    <source>
        <dbReference type="WBParaSite" id="L893_g16891.t1"/>
    </source>
</evidence>
<evidence type="ECO:0000313" key="2">
    <source>
        <dbReference type="Proteomes" id="UP000095287"/>
    </source>
</evidence>
<protein>
    <submittedName>
        <fullName evidence="3">FMRF-Like Peptide</fullName>
    </submittedName>
</protein>
<accession>A0A1I7YIY6</accession>
<dbReference type="Proteomes" id="UP000095287">
    <property type="component" value="Unplaced"/>
</dbReference>